<name>A0AC35TWU3_9BILA</name>
<dbReference type="WBParaSite" id="RSKR_0000501400.1">
    <property type="protein sequence ID" value="RSKR_0000501400.1"/>
    <property type="gene ID" value="RSKR_0000501400"/>
</dbReference>
<reference evidence="2" key="1">
    <citation type="submission" date="2016-11" db="UniProtKB">
        <authorList>
            <consortium name="WormBaseParasite"/>
        </authorList>
    </citation>
    <scope>IDENTIFICATION</scope>
    <source>
        <strain evidence="2">KR3021</strain>
    </source>
</reference>
<sequence length="87" mass="9809">MAKIIYFLALLVVVQLVGANWAPMNTKSFDVDAYNQFLSDFEEKHEFHPKAVKRNCFLSAGLSHGCDLASMLHNKFNKFQSFAGPGR</sequence>
<evidence type="ECO:0000313" key="1">
    <source>
        <dbReference type="Proteomes" id="UP000095286"/>
    </source>
</evidence>
<proteinExistence type="predicted"/>
<accession>A0AC35TWU3</accession>
<evidence type="ECO:0000313" key="2">
    <source>
        <dbReference type="WBParaSite" id="RSKR_0000501400.1"/>
    </source>
</evidence>
<protein>
    <submittedName>
        <fullName evidence="2">Uncharacterized protein</fullName>
    </submittedName>
</protein>
<dbReference type="Proteomes" id="UP000095286">
    <property type="component" value="Unplaced"/>
</dbReference>
<organism evidence="1 2">
    <name type="scientific">Rhabditophanes sp. KR3021</name>
    <dbReference type="NCBI Taxonomy" id="114890"/>
    <lineage>
        <taxon>Eukaryota</taxon>
        <taxon>Metazoa</taxon>
        <taxon>Ecdysozoa</taxon>
        <taxon>Nematoda</taxon>
        <taxon>Chromadorea</taxon>
        <taxon>Rhabditida</taxon>
        <taxon>Tylenchina</taxon>
        <taxon>Panagrolaimomorpha</taxon>
        <taxon>Strongyloidoidea</taxon>
        <taxon>Alloionematidae</taxon>
        <taxon>Rhabditophanes</taxon>
    </lineage>
</organism>